<dbReference type="HOGENOM" id="CLU_133067_1_2_10"/>
<evidence type="ECO:0000256" key="7">
    <source>
        <dbReference type="ARBA" id="ARBA00038151"/>
    </source>
</evidence>
<evidence type="ECO:0000256" key="5">
    <source>
        <dbReference type="ARBA" id="ARBA00022989"/>
    </source>
</evidence>
<comment type="similarity">
    <text evidence="7">Belongs to the drug/metabolite transporter (DMT) superfamily. Small multidrug resistance (SMR) (TC 2.A.7.1) family. Gdx/SugE subfamily.</text>
</comment>
<proteinExistence type="inferred from homology"/>
<keyword evidence="5 10" id="KW-1133">Transmembrane helix</keyword>
<evidence type="ECO:0000256" key="4">
    <source>
        <dbReference type="ARBA" id="ARBA00022692"/>
    </source>
</evidence>
<evidence type="ECO:0000256" key="3">
    <source>
        <dbReference type="ARBA" id="ARBA00022475"/>
    </source>
</evidence>
<dbReference type="PANTHER" id="PTHR30561">
    <property type="entry name" value="SMR FAMILY PROTON-DEPENDENT DRUG EFFLUX TRANSPORTER SUGE"/>
    <property type="match status" value="1"/>
</dbReference>
<evidence type="ECO:0000256" key="6">
    <source>
        <dbReference type="ARBA" id="ARBA00023136"/>
    </source>
</evidence>
<feature type="transmembrane region" description="Helical" evidence="10">
    <location>
        <begin position="86"/>
        <end position="106"/>
    </location>
</feature>
<dbReference type="EMBL" id="AGXS01000016">
    <property type="protein sequence ID" value="EIY49960.1"/>
    <property type="molecule type" value="Genomic_DNA"/>
</dbReference>
<dbReference type="RefSeq" id="WP_007485605.1">
    <property type="nucleotide sequence ID" value="NZ_JH724314.1"/>
</dbReference>
<dbReference type="PANTHER" id="PTHR30561:SF0">
    <property type="entry name" value="GUANIDINIUM EXPORTER"/>
    <property type="match status" value="1"/>
</dbReference>
<dbReference type="Proteomes" id="UP000003089">
    <property type="component" value="Unassembled WGS sequence"/>
</dbReference>
<dbReference type="SUPFAM" id="SSF103481">
    <property type="entry name" value="Multidrug resistance efflux transporter EmrE"/>
    <property type="match status" value="1"/>
</dbReference>
<protein>
    <recommendedName>
        <fullName evidence="8">Guanidinium exporter</fullName>
    </recommendedName>
</protein>
<dbReference type="Pfam" id="PF00893">
    <property type="entry name" value="Multi_Drug_Res"/>
    <property type="match status" value="1"/>
</dbReference>
<evidence type="ECO:0000256" key="1">
    <source>
        <dbReference type="ARBA" id="ARBA00004651"/>
    </source>
</evidence>
<reference evidence="11 12" key="1">
    <citation type="submission" date="2012-02" db="EMBL/GenBank/DDBJ databases">
        <title>The Genome Sequence of Bacteroides nordii CL02T12C05.</title>
        <authorList>
            <consortium name="The Broad Institute Genome Sequencing Platform"/>
            <person name="Earl A."/>
            <person name="Ward D."/>
            <person name="Feldgarden M."/>
            <person name="Gevers D."/>
            <person name="Zitomersky N.L."/>
            <person name="Coyne M.J."/>
            <person name="Comstock L.E."/>
            <person name="Young S.K."/>
            <person name="Zeng Q."/>
            <person name="Gargeya S."/>
            <person name="Fitzgerald M."/>
            <person name="Haas B."/>
            <person name="Abouelleil A."/>
            <person name="Alvarado L."/>
            <person name="Arachchi H.M."/>
            <person name="Berlin A."/>
            <person name="Chapman S.B."/>
            <person name="Gearin G."/>
            <person name="Goldberg J."/>
            <person name="Griggs A."/>
            <person name="Gujja S."/>
            <person name="Hansen M."/>
            <person name="Heiman D."/>
            <person name="Howarth C."/>
            <person name="Larimer J."/>
            <person name="Lui A."/>
            <person name="MacDonald P.J.P."/>
            <person name="McCowen C."/>
            <person name="Montmayeur A."/>
            <person name="Murphy C."/>
            <person name="Neiman D."/>
            <person name="Pearson M."/>
            <person name="Priest M."/>
            <person name="Roberts A."/>
            <person name="Saif S."/>
            <person name="Shea T."/>
            <person name="Sisk P."/>
            <person name="Stolte C."/>
            <person name="Sykes S."/>
            <person name="Wortman J."/>
            <person name="Nusbaum C."/>
            <person name="Birren B."/>
        </authorList>
    </citation>
    <scope>NUCLEOTIDE SEQUENCE [LARGE SCALE GENOMIC DNA]</scope>
    <source>
        <strain evidence="11 12">CL02T12C05</strain>
    </source>
</reference>
<keyword evidence="6 10" id="KW-0472">Membrane</keyword>
<keyword evidence="4 9" id="KW-0812">Transmembrane</keyword>
<evidence type="ECO:0000313" key="11">
    <source>
        <dbReference type="EMBL" id="EIY49960.1"/>
    </source>
</evidence>
<keyword evidence="12" id="KW-1185">Reference proteome</keyword>
<keyword evidence="2" id="KW-0813">Transport</keyword>
<feature type="transmembrane region" description="Helical" evidence="10">
    <location>
        <begin position="29"/>
        <end position="49"/>
    </location>
</feature>
<keyword evidence="3" id="KW-1003">Cell membrane</keyword>
<evidence type="ECO:0000313" key="12">
    <source>
        <dbReference type="Proteomes" id="UP000003089"/>
    </source>
</evidence>
<evidence type="ECO:0000256" key="8">
    <source>
        <dbReference type="ARBA" id="ARBA00039168"/>
    </source>
</evidence>
<dbReference type="AlphaFoldDB" id="I8XGF0"/>
<dbReference type="InterPro" id="IPR045324">
    <property type="entry name" value="Small_multidrug_res"/>
</dbReference>
<dbReference type="InterPro" id="IPR037185">
    <property type="entry name" value="EmrE-like"/>
</dbReference>
<dbReference type="PATRIC" id="fig|997884.3.peg.2589"/>
<dbReference type="Gene3D" id="1.10.3730.20">
    <property type="match status" value="1"/>
</dbReference>
<organism evidence="11 12">
    <name type="scientific">Bacteroides nordii CL02T12C05</name>
    <dbReference type="NCBI Taxonomy" id="997884"/>
    <lineage>
        <taxon>Bacteria</taxon>
        <taxon>Pseudomonadati</taxon>
        <taxon>Bacteroidota</taxon>
        <taxon>Bacteroidia</taxon>
        <taxon>Bacteroidales</taxon>
        <taxon>Bacteroidaceae</taxon>
        <taxon>Bacteroides</taxon>
    </lineage>
</organism>
<evidence type="ECO:0000256" key="10">
    <source>
        <dbReference type="SAM" id="Phobius"/>
    </source>
</evidence>
<comment type="caution">
    <text evidence="11">The sequence shown here is derived from an EMBL/GenBank/DDBJ whole genome shotgun (WGS) entry which is preliminary data.</text>
</comment>
<accession>I8XGF0</accession>
<evidence type="ECO:0000256" key="9">
    <source>
        <dbReference type="RuleBase" id="RU003942"/>
    </source>
</evidence>
<evidence type="ECO:0000256" key="2">
    <source>
        <dbReference type="ARBA" id="ARBA00022448"/>
    </source>
</evidence>
<feature type="transmembrane region" description="Helical" evidence="10">
    <location>
        <begin position="61"/>
        <end position="80"/>
    </location>
</feature>
<dbReference type="InterPro" id="IPR000390">
    <property type="entry name" value="Small_drug/metabolite_transptr"/>
</dbReference>
<gene>
    <name evidence="11" type="ORF">HMPREF1068_02519</name>
</gene>
<dbReference type="GO" id="GO:0005886">
    <property type="term" value="C:plasma membrane"/>
    <property type="evidence" value="ECO:0007669"/>
    <property type="project" value="UniProtKB-SubCell"/>
</dbReference>
<dbReference type="GO" id="GO:0022857">
    <property type="term" value="F:transmembrane transporter activity"/>
    <property type="evidence" value="ECO:0007669"/>
    <property type="project" value="InterPro"/>
</dbReference>
<sequence>MAWLLLIGAGLLEIGWPLGFKLASIYEKYFYLFITISIVSMGASGFLLYLAQKTIPIGTAYVIWTGIGAIGTVLIGIFFFHDSTNIFRLLFVLLILTGVGVSRFLVGISI</sequence>
<name>I8XGF0_9BACE</name>
<dbReference type="eggNOG" id="COG2076">
    <property type="taxonomic scope" value="Bacteria"/>
</dbReference>
<comment type="subcellular location">
    <subcellularLocation>
        <location evidence="1 9">Cell membrane</location>
        <topology evidence="1 9">Multi-pass membrane protein</topology>
    </subcellularLocation>
</comment>